<keyword evidence="3" id="KW-1185">Reference proteome</keyword>
<evidence type="ECO:0000256" key="1">
    <source>
        <dbReference type="SAM" id="MobiDB-lite"/>
    </source>
</evidence>
<evidence type="ECO:0000313" key="3">
    <source>
        <dbReference type="Proteomes" id="UP000324705"/>
    </source>
</evidence>
<protein>
    <submittedName>
        <fullName evidence="2">Uncharacterized protein</fullName>
    </submittedName>
</protein>
<feature type="compositionally biased region" description="Basic and acidic residues" evidence="1">
    <location>
        <begin position="9"/>
        <end position="22"/>
    </location>
</feature>
<organism evidence="2 3">
    <name type="scientific">Triticum turgidum subsp. durum</name>
    <name type="common">Durum wheat</name>
    <name type="synonym">Triticum durum</name>
    <dbReference type="NCBI Taxonomy" id="4567"/>
    <lineage>
        <taxon>Eukaryota</taxon>
        <taxon>Viridiplantae</taxon>
        <taxon>Streptophyta</taxon>
        <taxon>Embryophyta</taxon>
        <taxon>Tracheophyta</taxon>
        <taxon>Spermatophyta</taxon>
        <taxon>Magnoliopsida</taxon>
        <taxon>Liliopsida</taxon>
        <taxon>Poales</taxon>
        <taxon>Poaceae</taxon>
        <taxon>BOP clade</taxon>
        <taxon>Pooideae</taxon>
        <taxon>Triticodae</taxon>
        <taxon>Triticeae</taxon>
        <taxon>Triticinae</taxon>
        <taxon>Triticum</taxon>
    </lineage>
</organism>
<feature type="region of interest" description="Disordered" evidence="1">
    <location>
        <begin position="123"/>
        <end position="155"/>
    </location>
</feature>
<feature type="compositionally biased region" description="Polar residues" evidence="1">
    <location>
        <begin position="58"/>
        <end position="86"/>
    </location>
</feature>
<proteinExistence type="predicted"/>
<feature type="region of interest" description="Disordered" evidence="1">
    <location>
        <begin position="55"/>
        <end position="86"/>
    </location>
</feature>
<reference evidence="2 3" key="1">
    <citation type="submission" date="2017-09" db="EMBL/GenBank/DDBJ databases">
        <authorList>
            <consortium name="International Durum Wheat Genome Sequencing Consortium (IDWGSC)"/>
            <person name="Milanesi L."/>
        </authorList>
    </citation>
    <scope>NUCLEOTIDE SEQUENCE [LARGE SCALE GENOMIC DNA]</scope>
    <source>
        <strain evidence="3">cv. Svevo</strain>
    </source>
</reference>
<dbReference type="Gramene" id="TRITD2Bv1G048700.1">
    <property type="protein sequence ID" value="TRITD2Bv1G048700.1"/>
    <property type="gene ID" value="TRITD2Bv1G048700"/>
</dbReference>
<dbReference type="Proteomes" id="UP000324705">
    <property type="component" value="Chromosome 2B"/>
</dbReference>
<dbReference type="AlphaFoldDB" id="A0A9R1PG96"/>
<evidence type="ECO:0000313" key="2">
    <source>
        <dbReference type="EMBL" id="VAH42931.1"/>
    </source>
</evidence>
<name>A0A9R1PG96_TRITD</name>
<gene>
    <name evidence="2" type="ORF">TRITD_2Bv1G048700</name>
</gene>
<sequence length="155" mass="16670">MGRRQRLRRLLDTRRPERHCPAEGRLPVPPVSGGVVPDSARPPRWLHEGTAGVHVGATESTPLQRPLNSSGNRTANVRASSVSGMSNCSIGDPKYDKICIWESDDDITCDIVDGAALLDDARRSVRTEDGGESAALLPPPSQAPRIAKSSGCPRR</sequence>
<feature type="region of interest" description="Disordered" evidence="1">
    <location>
        <begin position="1"/>
        <end position="36"/>
    </location>
</feature>
<dbReference type="EMBL" id="LT934114">
    <property type="protein sequence ID" value="VAH42931.1"/>
    <property type="molecule type" value="Genomic_DNA"/>
</dbReference>
<accession>A0A9R1PG96</accession>